<evidence type="ECO:0000313" key="3">
    <source>
        <dbReference type="Proteomes" id="UP001275932"/>
    </source>
</evidence>
<dbReference type="Proteomes" id="UP001275932">
    <property type="component" value="Unassembled WGS sequence"/>
</dbReference>
<comment type="caution">
    <text evidence="2">The sequence shown here is derived from an EMBL/GenBank/DDBJ whole genome shotgun (WGS) entry which is preliminary data.</text>
</comment>
<dbReference type="SUPFAM" id="SSF51658">
    <property type="entry name" value="Xylose isomerase-like"/>
    <property type="match status" value="1"/>
</dbReference>
<dbReference type="InterPro" id="IPR050312">
    <property type="entry name" value="IolE/XylAMocC-like"/>
</dbReference>
<keyword evidence="2" id="KW-0413">Isomerase</keyword>
<proteinExistence type="predicted"/>
<dbReference type="Gene3D" id="3.20.20.150">
    <property type="entry name" value="Divalent-metal-dependent TIM barrel enzymes"/>
    <property type="match status" value="1"/>
</dbReference>
<reference evidence="2 3" key="1">
    <citation type="submission" date="2022-03" db="EMBL/GenBank/DDBJ databases">
        <title>Novel taxa within the pig intestine.</title>
        <authorList>
            <person name="Wylensek D."/>
            <person name="Bishof K."/>
            <person name="Afrizal A."/>
            <person name="Clavel T."/>
        </authorList>
    </citation>
    <scope>NUCLEOTIDE SEQUENCE [LARGE SCALE GENOMIC DNA]</scope>
    <source>
        <strain evidence="2 3">CLA-KB-P66</strain>
    </source>
</reference>
<dbReference type="EMBL" id="JALBUT010000001">
    <property type="protein sequence ID" value="MDX8414647.1"/>
    <property type="molecule type" value="Genomic_DNA"/>
</dbReference>
<accession>A0ABU4WDL7</accession>
<sequence length="249" mass="28393">MARKVAVQTYTFSQLPLDELIPVLKEVGADCIGASGGLKLSKKYPDVRFNPSMTDEQKAYAHKLLKDAKIKVVSYGVVGSKTREDVENLCKFAKEFDCPVIITEDKPEQFKFWDEIAPQYGVKMALHNHAYNNYKSNAYFYPRLVEMLIRPYKSVYACADNGHWIRSGLDTIEGHNILKGKLQAIHFKDMNKAELNAHCVPFGKGVANMKEVLKNLDEQGYDGYFVIEYEGTRHPVKEVKQCIEFLQNN</sequence>
<protein>
    <submittedName>
        <fullName evidence="2">Sugar phosphate isomerase/epimerase</fullName>
    </submittedName>
</protein>
<organism evidence="2 3">
    <name type="scientific">Intestinicryptomonas porci</name>
    <dbReference type="NCBI Taxonomy" id="2926320"/>
    <lineage>
        <taxon>Bacteria</taxon>
        <taxon>Pseudomonadati</taxon>
        <taxon>Verrucomicrobiota</taxon>
        <taxon>Opitutia</taxon>
        <taxon>Opitutales</taxon>
        <taxon>Intestinicryptomonaceae</taxon>
        <taxon>Intestinicryptomonas</taxon>
    </lineage>
</organism>
<dbReference type="PANTHER" id="PTHR12110:SF41">
    <property type="entry name" value="INOSOSE DEHYDRATASE"/>
    <property type="match status" value="1"/>
</dbReference>
<dbReference type="Pfam" id="PF01261">
    <property type="entry name" value="AP_endonuc_2"/>
    <property type="match status" value="1"/>
</dbReference>
<evidence type="ECO:0000313" key="2">
    <source>
        <dbReference type="EMBL" id="MDX8414647.1"/>
    </source>
</evidence>
<dbReference type="InterPro" id="IPR013022">
    <property type="entry name" value="Xyl_isomerase-like_TIM-brl"/>
</dbReference>
<name>A0ABU4WDL7_9BACT</name>
<dbReference type="GO" id="GO:0016853">
    <property type="term" value="F:isomerase activity"/>
    <property type="evidence" value="ECO:0007669"/>
    <property type="project" value="UniProtKB-KW"/>
</dbReference>
<dbReference type="InterPro" id="IPR036237">
    <property type="entry name" value="Xyl_isomerase-like_sf"/>
</dbReference>
<evidence type="ECO:0000259" key="1">
    <source>
        <dbReference type="Pfam" id="PF01261"/>
    </source>
</evidence>
<feature type="domain" description="Xylose isomerase-like TIM barrel" evidence="1">
    <location>
        <begin position="24"/>
        <end position="248"/>
    </location>
</feature>
<gene>
    <name evidence="2" type="ORF">MOX91_00410</name>
</gene>
<dbReference type="PANTHER" id="PTHR12110">
    <property type="entry name" value="HYDROXYPYRUVATE ISOMERASE"/>
    <property type="match status" value="1"/>
</dbReference>
<keyword evidence="3" id="KW-1185">Reference proteome</keyword>